<feature type="transmembrane region" description="Helical" evidence="5">
    <location>
        <begin position="178"/>
        <end position="199"/>
    </location>
</feature>
<dbReference type="Proteomes" id="UP000030746">
    <property type="component" value="Unassembled WGS sequence"/>
</dbReference>
<dbReference type="Pfam" id="PF00083">
    <property type="entry name" value="Sugar_tr"/>
    <property type="match status" value="1"/>
</dbReference>
<accession>V3ZIC3</accession>
<evidence type="ECO:0000313" key="8">
    <source>
        <dbReference type="Proteomes" id="UP000030746"/>
    </source>
</evidence>
<feature type="transmembrane region" description="Helical" evidence="5">
    <location>
        <begin position="235"/>
        <end position="253"/>
    </location>
</feature>
<gene>
    <name evidence="7" type="ORF">LOTGIDRAFT_122416</name>
</gene>
<dbReference type="OMA" id="HEIMRTH"/>
<dbReference type="GO" id="GO:0022857">
    <property type="term" value="F:transmembrane transporter activity"/>
    <property type="evidence" value="ECO:0007669"/>
    <property type="project" value="InterPro"/>
</dbReference>
<dbReference type="InterPro" id="IPR020846">
    <property type="entry name" value="MFS_dom"/>
</dbReference>
<dbReference type="InterPro" id="IPR005829">
    <property type="entry name" value="Sugar_transporter_CS"/>
</dbReference>
<dbReference type="GO" id="GO:0016020">
    <property type="term" value="C:membrane"/>
    <property type="evidence" value="ECO:0007669"/>
    <property type="project" value="UniProtKB-SubCell"/>
</dbReference>
<dbReference type="CDD" id="cd17317">
    <property type="entry name" value="MFS_SLC22"/>
    <property type="match status" value="1"/>
</dbReference>
<evidence type="ECO:0000256" key="5">
    <source>
        <dbReference type="SAM" id="Phobius"/>
    </source>
</evidence>
<keyword evidence="3 5" id="KW-1133">Transmembrane helix</keyword>
<evidence type="ECO:0000256" key="1">
    <source>
        <dbReference type="ARBA" id="ARBA00004141"/>
    </source>
</evidence>
<organism evidence="7 8">
    <name type="scientific">Lottia gigantea</name>
    <name type="common">Giant owl limpet</name>
    <dbReference type="NCBI Taxonomy" id="225164"/>
    <lineage>
        <taxon>Eukaryota</taxon>
        <taxon>Metazoa</taxon>
        <taxon>Spiralia</taxon>
        <taxon>Lophotrochozoa</taxon>
        <taxon>Mollusca</taxon>
        <taxon>Gastropoda</taxon>
        <taxon>Patellogastropoda</taxon>
        <taxon>Lottioidea</taxon>
        <taxon>Lottiidae</taxon>
        <taxon>Lottia</taxon>
    </lineage>
</organism>
<evidence type="ECO:0000256" key="2">
    <source>
        <dbReference type="ARBA" id="ARBA00022692"/>
    </source>
</evidence>
<evidence type="ECO:0000313" key="7">
    <source>
        <dbReference type="EMBL" id="ESO91028.1"/>
    </source>
</evidence>
<evidence type="ECO:0000256" key="3">
    <source>
        <dbReference type="ARBA" id="ARBA00022989"/>
    </source>
</evidence>
<sequence length="507" mass="55926">MKYDDLLNILGEFGKYQKRISLLIALLYIPTAIQTFLGVLILAIPDHRCAIPTFPNDTYMVQDSWHAAQINQSIPKLSSCKIIVNESQTECNMWVYDTSVYTSTFSSYMDYVCGNEIFRTHGNMVVFGGSLVSALLLGLLSDIIGRKKTLMLSIILLILSGIGTALAESYILFLIMRLISGVSGTGVFITAFVLGMEFVGPSKRTLCGMGYMIFWAIGLFILAMLAYFIRDWKYLSLSVSVPTVAFLSYYWLMPESPRWLIAKGKFKEADLILRQAGIVNKTKLTPMISEELEEEENVESVKFSKLFTSPKLLIGSLIVVLNWTVINGSYYGLSLSVSNLSGNVYLNLTTSALSELISYVICMLLMNRIGRKKLYCSAMLLGGFACLATIFPIIFIKECNIWITNTLSMVGKLGASGAFAIIYIYSAELFPTVLRNSLLGISCTCGQIGGALSPYIADIVNGDLKTALPLIIFGSTTIGAGLLSLYLPETLNQKLPETISDAQQLFR</sequence>
<feature type="domain" description="Major facilitator superfamily (MFS) profile" evidence="6">
    <location>
        <begin position="83"/>
        <end position="492"/>
    </location>
</feature>
<keyword evidence="4 5" id="KW-0472">Membrane</keyword>
<dbReference type="EMBL" id="KB202284">
    <property type="protein sequence ID" value="ESO91028.1"/>
    <property type="molecule type" value="Genomic_DNA"/>
</dbReference>
<proteinExistence type="predicted"/>
<feature type="transmembrane region" description="Helical" evidence="5">
    <location>
        <begin position="20"/>
        <end position="44"/>
    </location>
</feature>
<dbReference type="SUPFAM" id="SSF103473">
    <property type="entry name" value="MFS general substrate transporter"/>
    <property type="match status" value="1"/>
</dbReference>
<feature type="transmembrane region" description="Helical" evidence="5">
    <location>
        <begin position="124"/>
        <end position="143"/>
    </location>
</feature>
<evidence type="ECO:0000256" key="4">
    <source>
        <dbReference type="ARBA" id="ARBA00023136"/>
    </source>
</evidence>
<protein>
    <recommendedName>
        <fullName evidence="6">Major facilitator superfamily (MFS) profile domain-containing protein</fullName>
    </recommendedName>
</protein>
<dbReference type="CTD" id="20232102"/>
<dbReference type="InterPro" id="IPR005828">
    <property type="entry name" value="MFS_sugar_transport-like"/>
</dbReference>
<feature type="transmembrane region" description="Helical" evidence="5">
    <location>
        <begin position="437"/>
        <end position="456"/>
    </location>
</feature>
<comment type="subcellular location">
    <subcellularLocation>
        <location evidence="1">Membrane</location>
        <topology evidence="1">Multi-pass membrane protein</topology>
    </subcellularLocation>
</comment>
<dbReference type="PANTHER" id="PTHR24064">
    <property type="entry name" value="SOLUTE CARRIER FAMILY 22 MEMBER"/>
    <property type="match status" value="1"/>
</dbReference>
<dbReference type="KEGG" id="lgi:LOTGIDRAFT_122416"/>
<feature type="transmembrane region" description="Helical" evidence="5">
    <location>
        <begin position="468"/>
        <end position="487"/>
    </location>
</feature>
<feature type="transmembrane region" description="Helical" evidence="5">
    <location>
        <begin position="312"/>
        <end position="333"/>
    </location>
</feature>
<name>V3ZIC3_LOTGI</name>
<dbReference type="PROSITE" id="PS50850">
    <property type="entry name" value="MFS"/>
    <property type="match status" value="1"/>
</dbReference>
<dbReference type="AlphaFoldDB" id="V3ZIC3"/>
<feature type="transmembrane region" description="Helical" evidence="5">
    <location>
        <begin position="345"/>
        <end position="366"/>
    </location>
</feature>
<dbReference type="OrthoDB" id="10021984at2759"/>
<dbReference type="Gene3D" id="1.20.1250.20">
    <property type="entry name" value="MFS general substrate transporter like domains"/>
    <property type="match status" value="1"/>
</dbReference>
<keyword evidence="8" id="KW-1185">Reference proteome</keyword>
<dbReference type="PROSITE" id="PS00216">
    <property type="entry name" value="SUGAR_TRANSPORT_1"/>
    <property type="match status" value="1"/>
</dbReference>
<keyword evidence="2 5" id="KW-0812">Transmembrane</keyword>
<dbReference type="InterPro" id="IPR036259">
    <property type="entry name" value="MFS_trans_sf"/>
</dbReference>
<feature type="transmembrane region" description="Helical" evidence="5">
    <location>
        <begin position="211"/>
        <end position="229"/>
    </location>
</feature>
<dbReference type="HOGENOM" id="CLU_001265_33_4_1"/>
<feature type="transmembrane region" description="Helical" evidence="5">
    <location>
        <begin position="378"/>
        <end position="396"/>
    </location>
</feature>
<feature type="transmembrane region" description="Helical" evidence="5">
    <location>
        <begin position="150"/>
        <end position="172"/>
    </location>
</feature>
<evidence type="ECO:0000259" key="6">
    <source>
        <dbReference type="PROSITE" id="PS50850"/>
    </source>
</evidence>
<feature type="transmembrane region" description="Helical" evidence="5">
    <location>
        <begin position="402"/>
        <end position="425"/>
    </location>
</feature>
<reference evidence="7 8" key="1">
    <citation type="journal article" date="2013" name="Nature">
        <title>Insights into bilaterian evolution from three spiralian genomes.</title>
        <authorList>
            <person name="Simakov O."/>
            <person name="Marletaz F."/>
            <person name="Cho S.J."/>
            <person name="Edsinger-Gonzales E."/>
            <person name="Havlak P."/>
            <person name="Hellsten U."/>
            <person name="Kuo D.H."/>
            <person name="Larsson T."/>
            <person name="Lv J."/>
            <person name="Arendt D."/>
            <person name="Savage R."/>
            <person name="Osoegawa K."/>
            <person name="de Jong P."/>
            <person name="Grimwood J."/>
            <person name="Chapman J.A."/>
            <person name="Shapiro H."/>
            <person name="Aerts A."/>
            <person name="Otillar R.P."/>
            <person name="Terry A.Y."/>
            <person name="Boore J.L."/>
            <person name="Grigoriev I.V."/>
            <person name="Lindberg D.R."/>
            <person name="Seaver E.C."/>
            <person name="Weisblat D.A."/>
            <person name="Putnam N.H."/>
            <person name="Rokhsar D.S."/>
        </authorList>
    </citation>
    <scope>NUCLEOTIDE SEQUENCE [LARGE SCALE GENOMIC DNA]</scope>
</reference>
<dbReference type="RefSeq" id="XP_009058298.1">
    <property type="nucleotide sequence ID" value="XM_009060050.1"/>
</dbReference>
<dbReference type="GeneID" id="20232102"/>